<name>A0ABQ4CB03_9ACTN</name>
<organism evidence="2 3">
    <name type="scientific">Asanoa iriomotensis</name>
    <dbReference type="NCBI Taxonomy" id="234613"/>
    <lineage>
        <taxon>Bacteria</taxon>
        <taxon>Bacillati</taxon>
        <taxon>Actinomycetota</taxon>
        <taxon>Actinomycetes</taxon>
        <taxon>Micromonosporales</taxon>
        <taxon>Micromonosporaceae</taxon>
        <taxon>Asanoa</taxon>
    </lineage>
</organism>
<dbReference type="EMBL" id="BONC01000057">
    <property type="protein sequence ID" value="GIF59949.1"/>
    <property type="molecule type" value="Genomic_DNA"/>
</dbReference>
<feature type="domain" description="DUF397" evidence="1">
    <location>
        <begin position="11"/>
        <end position="58"/>
    </location>
</feature>
<dbReference type="Proteomes" id="UP000624325">
    <property type="component" value="Unassembled WGS sequence"/>
</dbReference>
<evidence type="ECO:0000259" key="1">
    <source>
        <dbReference type="Pfam" id="PF04149"/>
    </source>
</evidence>
<dbReference type="Pfam" id="PF04149">
    <property type="entry name" value="DUF397"/>
    <property type="match status" value="1"/>
</dbReference>
<protein>
    <recommendedName>
        <fullName evidence="1">DUF397 domain-containing protein</fullName>
    </recommendedName>
</protein>
<proteinExistence type="predicted"/>
<evidence type="ECO:0000313" key="3">
    <source>
        <dbReference type="Proteomes" id="UP000624325"/>
    </source>
</evidence>
<dbReference type="RefSeq" id="WP_203706771.1">
    <property type="nucleotide sequence ID" value="NZ_BAAALU010000008.1"/>
</dbReference>
<dbReference type="InterPro" id="IPR007278">
    <property type="entry name" value="DUF397"/>
</dbReference>
<accession>A0ABQ4CB03</accession>
<keyword evidence="3" id="KW-1185">Reference proteome</keyword>
<comment type="caution">
    <text evidence="2">The sequence shown here is derived from an EMBL/GenBank/DDBJ whole genome shotgun (WGS) entry which is preliminary data.</text>
</comment>
<reference evidence="2 3" key="1">
    <citation type="submission" date="2021-01" db="EMBL/GenBank/DDBJ databases">
        <title>Whole genome shotgun sequence of Asanoa iriomotensis NBRC 100142.</title>
        <authorList>
            <person name="Komaki H."/>
            <person name="Tamura T."/>
        </authorList>
    </citation>
    <scope>NUCLEOTIDE SEQUENCE [LARGE SCALE GENOMIC DNA]</scope>
    <source>
        <strain evidence="2 3">NBRC 100142</strain>
    </source>
</reference>
<sequence length="67" mass="7225">MSDSKTTMPVFRRSSRCEAVNCAEVATVGDGAILRNSTAPDTRLFFDAANWRGFIAGVAAGEFDLPR</sequence>
<evidence type="ECO:0000313" key="2">
    <source>
        <dbReference type="EMBL" id="GIF59949.1"/>
    </source>
</evidence>
<gene>
    <name evidence="2" type="ORF">Air01nite_60440</name>
</gene>